<feature type="chain" id="PRO_5029616544" evidence="2">
    <location>
        <begin position="21"/>
        <end position="363"/>
    </location>
</feature>
<evidence type="ECO:0000256" key="1">
    <source>
        <dbReference type="SAM" id="MobiDB-lite"/>
    </source>
</evidence>
<feature type="compositionally biased region" description="Polar residues" evidence="1">
    <location>
        <begin position="182"/>
        <end position="193"/>
    </location>
</feature>
<organism evidence="3 4">
    <name type="scientific">Perkinsus olseni</name>
    <name type="common">Perkinsus atlanticus</name>
    <dbReference type="NCBI Taxonomy" id="32597"/>
    <lineage>
        <taxon>Eukaryota</taxon>
        <taxon>Sar</taxon>
        <taxon>Alveolata</taxon>
        <taxon>Perkinsozoa</taxon>
        <taxon>Perkinsea</taxon>
        <taxon>Perkinsida</taxon>
        <taxon>Perkinsidae</taxon>
        <taxon>Perkinsus</taxon>
    </lineage>
</organism>
<dbReference type="AlphaFoldDB" id="A0A7J6MDZ6"/>
<keyword evidence="2" id="KW-0732">Signal</keyword>
<evidence type="ECO:0000313" key="3">
    <source>
        <dbReference type="EMBL" id="KAF4669380.1"/>
    </source>
</evidence>
<accession>A0A7J6MDZ6</accession>
<gene>
    <name evidence="3" type="ORF">FOL46_001472</name>
</gene>
<reference evidence="3 4" key="1">
    <citation type="submission" date="2020-04" db="EMBL/GenBank/DDBJ databases">
        <title>Perkinsus olseni comparative genomics.</title>
        <authorList>
            <person name="Bogema D.R."/>
        </authorList>
    </citation>
    <scope>NUCLEOTIDE SEQUENCE [LARGE SCALE GENOMIC DNA]</scope>
    <source>
        <strain evidence="3">ATCC PRA-31</strain>
    </source>
</reference>
<evidence type="ECO:0000313" key="4">
    <source>
        <dbReference type="Proteomes" id="UP000572268"/>
    </source>
</evidence>
<evidence type="ECO:0000256" key="2">
    <source>
        <dbReference type="SAM" id="SignalP"/>
    </source>
</evidence>
<dbReference type="EMBL" id="JABANN010000141">
    <property type="protein sequence ID" value="KAF4669380.1"/>
    <property type="molecule type" value="Genomic_DNA"/>
</dbReference>
<feature type="region of interest" description="Disordered" evidence="1">
    <location>
        <begin position="140"/>
        <end position="222"/>
    </location>
</feature>
<feature type="signal peptide" evidence="2">
    <location>
        <begin position="1"/>
        <end position="20"/>
    </location>
</feature>
<dbReference type="Proteomes" id="UP000572268">
    <property type="component" value="Unassembled WGS sequence"/>
</dbReference>
<comment type="caution">
    <text evidence="3">The sequence shown here is derived from an EMBL/GenBank/DDBJ whole genome shotgun (WGS) entry which is preliminary data.</text>
</comment>
<sequence>MSATWSYLLLVSLGIHAMGAGPEDSMYIPAGVYSTSTNVPHFGRIVMSSIGDGRCALGFKPSPREPLFTVPPFRMKRDRRKDYFVYDPSGFFDRMSLSRHFEELTKRVGLSINYTDIGICRSGDTNVRLRLAGEEYPMRKVKGRRRTIQQASRAEPHVDVPLDLSTGSRGQQERADGATAGKSANSDVAQPSRSNKRTAGDNSSPPRPAKLRTNQGEGVNIPDLGQLLGLEAATQPMSFRPHSPEEDIPTAGYYDNAEPISGFEKVRITLGQDLVCTLEFHLPGEKSTRIVGPGKMEYWRPEKCYRFNTKNRSVVSSLGAISRKLREKNLLGMYVDSVGVCRSETSEVLELELWDKRYRMKAE</sequence>
<protein>
    <submittedName>
        <fullName evidence="3">Uncharacterized protein</fullName>
    </submittedName>
</protein>
<name>A0A7J6MDZ6_PEROL</name>
<proteinExistence type="predicted"/>